<dbReference type="InParanoid" id="E2C2X0"/>
<dbReference type="PANTHER" id="PTHR13489:SF0">
    <property type="entry name" value="MINI-CHROMOSOME MAINTENANCE COMPLEX-BINDING PROTEIN"/>
    <property type="match status" value="1"/>
</dbReference>
<organism evidence="6">
    <name type="scientific">Harpegnathos saltator</name>
    <name type="common">Jerdon's jumping ant</name>
    <dbReference type="NCBI Taxonomy" id="610380"/>
    <lineage>
        <taxon>Eukaryota</taxon>
        <taxon>Metazoa</taxon>
        <taxon>Ecdysozoa</taxon>
        <taxon>Arthropoda</taxon>
        <taxon>Hexapoda</taxon>
        <taxon>Insecta</taxon>
        <taxon>Pterygota</taxon>
        <taxon>Neoptera</taxon>
        <taxon>Endopterygota</taxon>
        <taxon>Hymenoptera</taxon>
        <taxon>Apocrita</taxon>
        <taxon>Aculeata</taxon>
        <taxon>Formicoidea</taxon>
        <taxon>Formicidae</taxon>
        <taxon>Ponerinae</taxon>
        <taxon>Ponerini</taxon>
        <taxon>Harpegnathos</taxon>
    </lineage>
</organism>
<evidence type="ECO:0000313" key="6">
    <source>
        <dbReference type="Proteomes" id="UP000008237"/>
    </source>
</evidence>
<reference evidence="5 6" key="1">
    <citation type="journal article" date="2010" name="Science">
        <title>Genomic comparison of the ants Camponotus floridanus and Harpegnathos saltator.</title>
        <authorList>
            <person name="Bonasio R."/>
            <person name="Zhang G."/>
            <person name="Ye C."/>
            <person name="Mutti N.S."/>
            <person name="Fang X."/>
            <person name="Qin N."/>
            <person name="Donahue G."/>
            <person name="Yang P."/>
            <person name="Li Q."/>
            <person name="Li C."/>
            <person name="Zhang P."/>
            <person name="Huang Z."/>
            <person name="Berger S.L."/>
            <person name="Reinberg D."/>
            <person name="Wang J."/>
            <person name="Liebig J."/>
        </authorList>
    </citation>
    <scope>NUCLEOTIDE SEQUENCE [LARGE SCALE GENOMIC DNA]</scope>
    <source>
        <strain evidence="5 6">R22 G/1</strain>
    </source>
</reference>
<evidence type="ECO:0000256" key="3">
    <source>
        <dbReference type="ARBA" id="ARBA00015405"/>
    </source>
</evidence>
<evidence type="ECO:0000256" key="4">
    <source>
        <dbReference type="ARBA" id="ARBA00023242"/>
    </source>
</evidence>
<proteinExistence type="inferred from homology"/>
<evidence type="ECO:0000313" key="5">
    <source>
        <dbReference type="EMBL" id="EFN77674.1"/>
    </source>
</evidence>
<dbReference type="OrthoDB" id="329666at2759"/>
<evidence type="ECO:0000256" key="1">
    <source>
        <dbReference type="ARBA" id="ARBA00004123"/>
    </source>
</evidence>
<comment type="similarity">
    <text evidence="2">Belongs to the MCMBP family.</text>
</comment>
<name>E2C2X0_HARSA</name>
<dbReference type="GO" id="GO:0005634">
    <property type="term" value="C:nucleus"/>
    <property type="evidence" value="ECO:0007669"/>
    <property type="project" value="UniProtKB-SubCell"/>
</dbReference>
<keyword evidence="4" id="KW-0539">Nucleus</keyword>
<keyword evidence="6" id="KW-1185">Reference proteome</keyword>
<sequence length="589" mass="67822">MILATELRDWTSEYYITNESSCQQILKNSDILREIPLLNDVQLHNIKDKQLVRFQGMVQDMYDPEYYFKQYEVKNIRTGEGSIRCGMYTDIAYCLPHEEILFESNKNENSERQTYIIISTPGLNQWAKERNTCIEQSDMSTIHNNSIGKRSLIDQDDNDTEEMDCSEPTPKREKTLADTTDINISDDNDYSAKIQSIVSEDHILNFPIPIDGGKACIVKIYDGTSLKLNQVVDIVGFVSLDPMLSTIHASENEMNEAEINTHNPPASLVPRLHAVKIIELNRLEIANAPEIISKAQLIRGDLHIILSQLLFGDHLAADYLICHLLSTIYIRKDYFCLGTFPLNITNFPSSKLRTFPKELYNFLTLFVKKSHFLEITLENLNELALIPKKDYECNRLTSGILQLSNNTHLVLDETGLTAGELTVTGKENYKALSDLLIFQKLKYDFKYYTVDYETDIPMLIFSDVKSFVPCPMQVVLNVDAESENLYSQVLEAACQYLKEDDRLANIRQYLEVLRHMEFVFDEQITEAVQNYFVEMRSSNRNINTDDLHALIVFARLMSMSYGKTTLDTECWNRTVQLETERMSRLPQRG</sequence>
<dbReference type="PANTHER" id="PTHR13489">
    <property type="entry name" value="MINI-CHROMOSOME MAINTENANCE COMPLEX-BINDING PROTEIN"/>
    <property type="match status" value="1"/>
</dbReference>
<dbReference type="FunCoup" id="E2C2X0">
    <property type="interactions" value="2106"/>
</dbReference>
<dbReference type="Proteomes" id="UP000008237">
    <property type="component" value="Unassembled WGS sequence"/>
</dbReference>
<dbReference type="InterPro" id="IPR019140">
    <property type="entry name" value="MCM_complex-bd"/>
</dbReference>
<protein>
    <recommendedName>
        <fullName evidence="3">Mini-chromosome maintenance complex-binding protein</fullName>
    </recommendedName>
</protein>
<dbReference type="KEGG" id="hst:105189354"/>
<accession>E2C2X0</accession>
<comment type="subcellular location">
    <subcellularLocation>
        <location evidence="1">Nucleus</location>
    </subcellularLocation>
</comment>
<dbReference type="PhylomeDB" id="E2C2X0"/>
<dbReference type="STRING" id="610380.E2C2X0"/>
<gene>
    <name evidence="5" type="ORF">EAI_08960</name>
</gene>
<dbReference type="EMBL" id="GL452255">
    <property type="protein sequence ID" value="EFN77674.1"/>
    <property type="molecule type" value="Genomic_DNA"/>
</dbReference>
<dbReference type="GO" id="GO:0006261">
    <property type="term" value="P:DNA-templated DNA replication"/>
    <property type="evidence" value="ECO:0007669"/>
    <property type="project" value="TreeGrafter"/>
</dbReference>
<dbReference type="OMA" id="EEHTEMI"/>
<dbReference type="GO" id="GO:0003682">
    <property type="term" value="F:chromatin binding"/>
    <property type="evidence" value="ECO:0007669"/>
    <property type="project" value="TreeGrafter"/>
</dbReference>
<dbReference type="AlphaFoldDB" id="E2C2X0"/>
<dbReference type="Pfam" id="PF09739">
    <property type="entry name" value="MCM_bind"/>
    <property type="match status" value="1"/>
</dbReference>
<evidence type="ECO:0000256" key="2">
    <source>
        <dbReference type="ARBA" id="ARBA00007925"/>
    </source>
</evidence>